<name>A0A5E6MCP1_9BACT</name>
<dbReference type="GO" id="GO:0009395">
    <property type="term" value="P:phospholipid catabolic process"/>
    <property type="evidence" value="ECO:0007669"/>
    <property type="project" value="TreeGrafter"/>
</dbReference>
<dbReference type="InterPro" id="IPR007312">
    <property type="entry name" value="Phosphoesterase"/>
</dbReference>
<dbReference type="NCBIfam" id="TIGR03397">
    <property type="entry name" value="acid_phos_Burk"/>
    <property type="match status" value="1"/>
</dbReference>
<dbReference type="PANTHER" id="PTHR31956:SF1">
    <property type="entry name" value="NON-SPECIFIC PHOSPHOLIPASE C1"/>
    <property type="match status" value="1"/>
</dbReference>
<evidence type="ECO:0000313" key="3">
    <source>
        <dbReference type="EMBL" id="VVM07306.1"/>
    </source>
</evidence>
<keyword evidence="1 3" id="KW-0378">Hydrolase</keyword>
<dbReference type="Gene3D" id="3.40.720.10">
    <property type="entry name" value="Alkaline Phosphatase, subunit A"/>
    <property type="match status" value="2"/>
</dbReference>
<dbReference type="GO" id="GO:0003993">
    <property type="term" value="F:acid phosphatase activity"/>
    <property type="evidence" value="ECO:0007669"/>
    <property type="project" value="InterPro"/>
</dbReference>
<proteinExistence type="predicted"/>
<dbReference type="GO" id="GO:0034480">
    <property type="term" value="F:phosphatidylcholine phospholipase C activity"/>
    <property type="evidence" value="ECO:0007669"/>
    <property type="project" value="UniProtKB-EC"/>
</dbReference>
<dbReference type="PANTHER" id="PTHR31956">
    <property type="entry name" value="NON-SPECIFIC PHOSPHOLIPASE C4-RELATED"/>
    <property type="match status" value="1"/>
</dbReference>
<feature type="chain" id="PRO_5023076305" evidence="2">
    <location>
        <begin position="32"/>
        <end position="465"/>
    </location>
</feature>
<gene>
    <name evidence="3" type="primary">plc</name>
    <name evidence="3" type="ORF">MAMT_01666</name>
</gene>
<dbReference type="SUPFAM" id="SSF53649">
    <property type="entry name" value="Alkaline phosphatase-like"/>
    <property type="match status" value="1"/>
</dbReference>
<reference evidence="3 4" key="1">
    <citation type="submission" date="2019-09" db="EMBL/GenBank/DDBJ databases">
        <authorList>
            <person name="Cremers G."/>
        </authorList>
    </citation>
    <scope>NUCLEOTIDE SEQUENCE [LARGE SCALE GENOMIC DNA]</scope>
    <source>
        <strain evidence="3">4A</strain>
    </source>
</reference>
<keyword evidence="4" id="KW-1185">Reference proteome</keyword>
<keyword evidence="2" id="KW-0732">Signal</keyword>
<dbReference type="OrthoDB" id="980947at2"/>
<dbReference type="EC" id="3.1.4.3" evidence="3"/>
<dbReference type="RefSeq" id="WP_142660500.1">
    <property type="nucleotide sequence ID" value="NZ_CABFVA020000087.1"/>
</dbReference>
<accession>A0A5E6MCP1</accession>
<sequence>MISRHGRRSLSRSLHLLCLLLPLFRGMAAGAALPPPAEAPVDHFILLFQENHSFDNLLGEFPGADGMSQAGEAAVQVDRSGIPYKQLPPVLDDKSQQPDRRFPEHLPNRPFPLLSYVSLRELTADPTHSFYHCQLQIAGGANNQYVAWGTAGALPMGYYTTRRLPLFSVAREYTVLDHFFQSAFGSSFLNHIWLVSCQTPWWPGSPPSEWVAEPVLDEAGRLTGLHKDGKITPDGYVVGSVQGAQAPHKANIPQDQLLPPLTAPTIGERLTEAGVSWAWYSGGWRDAVAGHPASTFKFHHQPFAYFARYSPETPEGRLHLKDEVDFLADLKDGHLPAVCFVKPLGKENEHPGYSNVEEGQKHVLALIRAIQASRYWSRCVILLTYDEYGGFWDHVAPPAGDRWGPGPRVPAILISPYTQKGTVDHRGYETVSFLRMLEWRFGLKPLADRDAKAANLAECLDWKKK</sequence>
<dbReference type="InterPro" id="IPR017768">
    <property type="entry name" value="AcpA"/>
</dbReference>
<dbReference type="EMBL" id="CABFVA020000087">
    <property type="protein sequence ID" value="VVM07306.1"/>
    <property type="molecule type" value="Genomic_DNA"/>
</dbReference>
<dbReference type="Pfam" id="PF04185">
    <property type="entry name" value="Phosphoesterase"/>
    <property type="match status" value="1"/>
</dbReference>
<evidence type="ECO:0000256" key="1">
    <source>
        <dbReference type="ARBA" id="ARBA00022801"/>
    </source>
</evidence>
<protein>
    <submittedName>
        <fullName evidence="3">Phospholipase C</fullName>
        <ecNumber evidence="3">3.1.4.3</ecNumber>
    </submittedName>
</protein>
<dbReference type="InterPro" id="IPR017850">
    <property type="entry name" value="Alkaline_phosphatase_core_sf"/>
</dbReference>
<dbReference type="CDD" id="cd16013">
    <property type="entry name" value="AcpA"/>
    <property type="match status" value="1"/>
</dbReference>
<feature type="signal peptide" evidence="2">
    <location>
        <begin position="1"/>
        <end position="31"/>
    </location>
</feature>
<evidence type="ECO:0000256" key="2">
    <source>
        <dbReference type="SAM" id="SignalP"/>
    </source>
</evidence>
<dbReference type="AlphaFoldDB" id="A0A5E6MCP1"/>
<evidence type="ECO:0000313" key="4">
    <source>
        <dbReference type="Proteomes" id="UP000334923"/>
    </source>
</evidence>
<dbReference type="Proteomes" id="UP000334923">
    <property type="component" value="Unassembled WGS sequence"/>
</dbReference>
<organism evidence="3 4">
    <name type="scientific">Methylacidimicrobium tartarophylax</name>
    <dbReference type="NCBI Taxonomy" id="1041768"/>
    <lineage>
        <taxon>Bacteria</taxon>
        <taxon>Pseudomonadati</taxon>
        <taxon>Verrucomicrobiota</taxon>
        <taxon>Methylacidimicrobium</taxon>
    </lineage>
</organism>